<protein>
    <submittedName>
        <fullName evidence="1">Uncharacterized protein</fullName>
    </submittedName>
</protein>
<accession>A0AAD8AJ00</accession>
<reference evidence="1" key="2">
    <citation type="submission" date="2023-05" db="EMBL/GenBank/DDBJ databases">
        <authorList>
            <person name="Fouks B."/>
        </authorList>
    </citation>
    <scope>NUCLEOTIDE SEQUENCE</scope>
    <source>
        <strain evidence="1">Stay&amp;Tobe</strain>
        <tissue evidence="1">Testes</tissue>
    </source>
</reference>
<evidence type="ECO:0000313" key="2">
    <source>
        <dbReference type="Proteomes" id="UP001233999"/>
    </source>
</evidence>
<evidence type="ECO:0000313" key="1">
    <source>
        <dbReference type="EMBL" id="KAJ9598643.1"/>
    </source>
</evidence>
<gene>
    <name evidence="1" type="ORF">L9F63_010658</name>
</gene>
<comment type="caution">
    <text evidence="1">The sequence shown here is derived from an EMBL/GenBank/DDBJ whole genome shotgun (WGS) entry which is preliminary data.</text>
</comment>
<keyword evidence="2" id="KW-1185">Reference proteome</keyword>
<dbReference type="AlphaFoldDB" id="A0AAD8AJ00"/>
<feature type="non-terminal residue" evidence="1">
    <location>
        <position position="1"/>
    </location>
</feature>
<dbReference type="EMBL" id="JASPKZ010001200">
    <property type="protein sequence ID" value="KAJ9598643.1"/>
    <property type="molecule type" value="Genomic_DNA"/>
</dbReference>
<feature type="non-terminal residue" evidence="1">
    <location>
        <position position="77"/>
    </location>
</feature>
<proteinExistence type="predicted"/>
<dbReference type="Proteomes" id="UP001233999">
    <property type="component" value="Unassembled WGS sequence"/>
</dbReference>
<sequence length="77" mass="8517">VAGSSVKMISRIFCKYLGKKQLTRVTTVSALSHGMISSELSSSILREIQRVLTRCAPNLTSRVLSHEKKNGVRDREG</sequence>
<name>A0AAD8AJ00_DIPPU</name>
<reference evidence="1" key="1">
    <citation type="journal article" date="2023" name="IScience">
        <title>Live-bearing cockroach genome reveals convergent evolutionary mechanisms linked to viviparity in insects and beyond.</title>
        <authorList>
            <person name="Fouks B."/>
            <person name="Harrison M.C."/>
            <person name="Mikhailova A.A."/>
            <person name="Marchal E."/>
            <person name="English S."/>
            <person name="Carruthers M."/>
            <person name="Jennings E.C."/>
            <person name="Chiamaka E.L."/>
            <person name="Frigard R.A."/>
            <person name="Pippel M."/>
            <person name="Attardo G.M."/>
            <person name="Benoit J.B."/>
            <person name="Bornberg-Bauer E."/>
            <person name="Tobe S.S."/>
        </authorList>
    </citation>
    <scope>NUCLEOTIDE SEQUENCE</scope>
    <source>
        <strain evidence="1">Stay&amp;Tobe</strain>
    </source>
</reference>
<organism evidence="1 2">
    <name type="scientific">Diploptera punctata</name>
    <name type="common">Pacific beetle cockroach</name>
    <dbReference type="NCBI Taxonomy" id="6984"/>
    <lineage>
        <taxon>Eukaryota</taxon>
        <taxon>Metazoa</taxon>
        <taxon>Ecdysozoa</taxon>
        <taxon>Arthropoda</taxon>
        <taxon>Hexapoda</taxon>
        <taxon>Insecta</taxon>
        <taxon>Pterygota</taxon>
        <taxon>Neoptera</taxon>
        <taxon>Polyneoptera</taxon>
        <taxon>Dictyoptera</taxon>
        <taxon>Blattodea</taxon>
        <taxon>Blaberoidea</taxon>
        <taxon>Blaberidae</taxon>
        <taxon>Diplopterinae</taxon>
        <taxon>Diploptera</taxon>
    </lineage>
</organism>